<dbReference type="Proteomes" id="UP001054252">
    <property type="component" value="Unassembled WGS sequence"/>
</dbReference>
<protein>
    <recommendedName>
        <fullName evidence="4">Disease resistance N-terminal domain-containing protein</fullName>
    </recommendedName>
</protein>
<sequence>MAELALNFVSPIIEIAVPKAISFSAAQISTAWGLEKELGELAQKLTMIQGLLQDAEKRQESDPATRNWLQHLTDVADDAVDVLDEYEYEVLKHKVQTQGRKWKQVRTFFGVFNCTAFRLSMADKIRKINETLDKINNQGAI</sequence>
<keyword evidence="6" id="KW-1185">Reference proteome</keyword>
<reference evidence="5 6" key="1">
    <citation type="journal article" date="2021" name="Commun. Biol.">
        <title>The genome of Shorea leprosula (Dipterocarpaceae) highlights the ecological relevance of drought in aseasonal tropical rainforests.</title>
        <authorList>
            <person name="Ng K.K.S."/>
            <person name="Kobayashi M.J."/>
            <person name="Fawcett J.A."/>
            <person name="Hatakeyama M."/>
            <person name="Paape T."/>
            <person name="Ng C.H."/>
            <person name="Ang C.C."/>
            <person name="Tnah L.H."/>
            <person name="Lee C.T."/>
            <person name="Nishiyama T."/>
            <person name="Sese J."/>
            <person name="O'Brien M.J."/>
            <person name="Copetti D."/>
            <person name="Mohd Noor M.I."/>
            <person name="Ong R.C."/>
            <person name="Putra M."/>
            <person name="Sireger I.Z."/>
            <person name="Indrioko S."/>
            <person name="Kosugi Y."/>
            <person name="Izuno A."/>
            <person name="Isagi Y."/>
            <person name="Lee S.L."/>
            <person name="Shimizu K.K."/>
        </authorList>
    </citation>
    <scope>NUCLEOTIDE SEQUENCE [LARGE SCALE GENOMIC DNA]</scope>
    <source>
        <strain evidence="5">214</strain>
    </source>
</reference>
<evidence type="ECO:0000256" key="1">
    <source>
        <dbReference type="ARBA" id="ARBA00022737"/>
    </source>
</evidence>
<comment type="caution">
    <text evidence="5">The sequence shown here is derived from an EMBL/GenBank/DDBJ whole genome shotgun (WGS) entry which is preliminary data.</text>
</comment>
<dbReference type="GO" id="GO:0000166">
    <property type="term" value="F:nucleotide binding"/>
    <property type="evidence" value="ECO:0007669"/>
    <property type="project" value="UniProtKB-KW"/>
</dbReference>
<dbReference type="EMBL" id="BPVZ01000002">
    <property type="protein sequence ID" value="GKU88210.1"/>
    <property type="molecule type" value="Genomic_DNA"/>
</dbReference>
<dbReference type="InterPro" id="IPR041118">
    <property type="entry name" value="Rx_N"/>
</dbReference>
<dbReference type="GO" id="GO:0006952">
    <property type="term" value="P:defense response"/>
    <property type="evidence" value="ECO:0007669"/>
    <property type="project" value="UniProtKB-KW"/>
</dbReference>
<feature type="domain" description="Disease resistance N-terminal" evidence="4">
    <location>
        <begin position="13"/>
        <end position="99"/>
    </location>
</feature>
<evidence type="ECO:0000259" key="4">
    <source>
        <dbReference type="Pfam" id="PF18052"/>
    </source>
</evidence>
<dbReference type="AlphaFoldDB" id="A0AAV5HT75"/>
<evidence type="ECO:0000256" key="3">
    <source>
        <dbReference type="ARBA" id="ARBA00022821"/>
    </source>
</evidence>
<keyword evidence="2" id="KW-0547">Nucleotide-binding</keyword>
<gene>
    <name evidence="5" type="ORF">SLEP1_g2500</name>
</gene>
<dbReference type="Pfam" id="PF18052">
    <property type="entry name" value="Rx_N"/>
    <property type="match status" value="1"/>
</dbReference>
<accession>A0AAV5HT75</accession>
<name>A0AAV5HT75_9ROSI</name>
<evidence type="ECO:0000313" key="5">
    <source>
        <dbReference type="EMBL" id="GKU88210.1"/>
    </source>
</evidence>
<keyword evidence="3" id="KW-0611">Plant defense</keyword>
<dbReference type="Gene3D" id="1.20.5.4130">
    <property type="match status" value="1"/>
</dbReference>
<keyword evidence="1" id="KW-0677">Repeat</keyword>
<organism evidence="5 6">
    <name type="scientific">Rubroshorea leprosula</name>
    <dbReference type="NCBI Taxonomy" id="152421"/>
    <lineage>
        <taxon>Eukaryota</taxon>
        <taxon>Viridiplantae</taxon>
        <taxon>Streptophyta</taxon>
        <taxon>Embryophyta</taxon>
        <taxon>Tracheophyta</taxon>
        <taxon>Spermatophyta</taxon>
        <taxon>Magnoliopsida</taxon>
        <taxon>eudicotyledons</taxon>
        <taxon>Gunneridae</taxon>
        <taxon>Pentapetalae</taxon>
        <taxon>rosids</taxon>
        <taxon>malvids</taxon>
        <taxon>Malvales</taxon>
        <taxon>Dipterocarpaceae</taxon>
        <taxon>Rubroshorea</taxon>
    </lineage>
</organism>
<evidence type="ECO:0000313" key="6">
    <source>
        <dbReference type="Proteomes" id="UP001054252"/>
    </source>
</evidence>
<evidence type="ECO:0000256" key="2">
    <source>
        <dbReference type="ARBA" id="ARBA00022741"/>
    </source>
</evidence>
<proteinExistence type="predicted"/>